<evidence type="ECO:0000313" key="1">
    <source>
        <dbReference type="EMBL" id="MDV0843659.1"/>
    </source>
</evidence>
<dbReference type="Pfam" id="PF13876">
    <property type="entry name" value="Phage_gp49_66"/>
    <property type="match status" value="1"/>
</dbReference>
<gene>
    <name evidence="1" type="ORF">RZP41_20730</name>
</gene>
<dbReference type="RefSeq" id="WP_064148534.1">
    <property type="nucleotide sequence ID" value="NZ_JAWHZD010000014.1"/>
</dbReference>
<comment type="caution">
    <text evidence="1">The sequence shown here is derived from an EMBL/GenBank/DDBJ whole genome shotgun (WGS) entry which is preliminary data.</text>
</comment>
<dbReference type="AlphaFoldDB" id="A0AAW8XR83"/>
<organism evidence="1 2">
    <name type="scientific">Klebsiella quasipneumoniae subsp. quasipneumoniae</name>
    <dbReference type="NCBI Taxonomy" id="1667327"/>
    <lineage>
        <taxon>Bacteria</taxon>
        <taxon>Pseudomonadati</taxon>
        <taxon>Pseudomonadota</taxon>
        <taxon>Gammaproteobacteria</taxon>
        <taxon>Enterobacterales</taxon>
        <taxon>Enterobacteriaceae</taxon>
        <taxon>Klebsiella/Raoultella group</taxon>
        <taxon>Klebsiella</taxon>
        <taxon>Klebsiella pneumoniae complex</taxon>
    </lineage>
</organism>
<dbReference type="Proteomes" id="UP001284547">
    <property type="component" value="Unassembled WGS sequence"/>
</dbReference>
<sequence>MSDKDIESEIQAKGLTAPRVTRDDMIANIAHTEIVKHVSVTGQVLRWAIITTKNGFAVTGKPSCAVSSENDDEAIGKQIALTNAEDELWPLMGYALKEKLSQQ</sequence>
<proteinExistence type="predicted"/>
<evidence type="ECO:0000313" key="2">
    <source>
        <dbReference type="Proteomes" id="UP001284547"/>
    </source>
</evidence>
<name>A0AAW8XR83_9ENTR</name>
<dbReference type="InterPro" id="IPR025915">
    <property type="entry name" value="Phage_gp49_66"/>
</dbReference>
<dbReference type="EMBL" id="JAWHZD010000014">
    <property type="protein sequence ID" value="MDV0843659.1"/>
    <property type="molecule type" value="Genomic_DNA"/>
</dbReference>
<accession>A0AAW8XR83</accession>
<protein>
    <submittedName>
        <fullName evidence="1">Gp49 family protein</fullName>
    </submittedName>
</protein>
<reference evidence="1" key="1">
    <citation type="submission" date="2023-10" db="EMBL/GenBank/DDBJ databases">
        <title>Surveillance and assessment of the effects of hospital wastewater treatment on clearance of pathogenic bacterial and antimicrobial resistance genes.</title>
        <authorList>
            <person name="Wu Y."/>
        </authorList>
    </citation>
    <scope>NUCLEOTIDE SEQUENCE</scope>
    <source>
        <strain evidence="1">23-M-SRM-33-1</strain>
    </source>
</reference>